<protein>
    <recommendedName>
        <fullName evidence="3">Reverse transcriptase</fullName>
    </recommendedName>
</protein>
<keyword evidence="2" id="KW-1185">Reference proteome</keyword>
<evidence type="ECO:0008006" key="3">
    <source>
        <dbReference type="Google" id="ProtNLM"/>
    </source>
</evidence>
<proteinExistence type="predicted"/>
<evidence type="ECO:0000313" key="1">
    <source>
        <dbReference type="EMBL" id="KAK8589224.1"/>
    </source>
</evidence>
<gene>
    <name evidence="1" type="ORF">V6N12_023627</name>
</gene>
<reference evidence="1 2" key="1">
    <citation type="journal article" date="2024" name="G3 (Bethesda)">
        <title>Genome assembly of Hibiscus sabdariffa L. provides insights into metabolisms of medicinal natural products.</title>
        <authorList>
            <person name="Kim T."/>
        </authorList>
    </citation>
    <scope>NUCLEOTIDE SEQUENCE [LARGE SCALE GENOMIC DNA]</scope>
    <source>
        <strain evidence="1">TK-2024</strain>
        <tissue evidence="1">Old leaves</tissue>
    </source>
</reference>
<name>A0ABR2FY83_9ROSI</name>
<evidence type="ECO:0000313" key="2">
    <source>
        <dbReference type="Proteomes" id="UP001472677"/>
    </source>
</evidence>
<sequence>MENVEESMADLSIEHLPHSFSDHCPLLVTTIPILFPIRVWHFRFEASWLLEESCEAEVQRLWTESDGSVPERLKQVGLGLDSWFRAIKKAKKVTTKGLRDRLAQLCDLPPHH</sequence>
<dbReference type="Proteomes" id="UP001472677">
    <property type="component" value="Unassembled WGS sequence"/>
</dbReference>
<organism evidence="1 2">
    <name type="scientific">Hibiscus sabdariffa</name>
    <name type="common">roselle</name>
    <dbReference type="NCBI Taxonomy" id="183260"/>
    <lineage>
        <taxon>Eukaryota</taxon>
        <taxon>Viridiplantae</taxon>
        <taxon>Streptophyta</taxon>
        <taxon>Embryophyta</taxon>
        <taxon>Tracheophyta</taxon>
        <taxon>Spermatophyta</taxon>
        <taxon>Magnoliopsida</taxon>
        <taxon>eudicotyledons</taxon>
        <taxon>Gunneridae</taxon>
        <taxon>Pentapetalae</taxon>
        <taxon>rosids</taxon>
        <taxon>malvids</taxon>
        <taxon>Malvales</taxon>
        <taxon>Malvaceae</taxon>
        <taxon>Malvoideae</taxon>
        <taxon>Hibiscus</taxon>
    </lineage>
</organism>
<comment type="caution">
    <text evidence="1">The sequence shown here is derived from an EMBL/GenBank/DDBJ whole genome shotgun (WGS) entry which is preliminary data.</text>
</comment>
<accession>A0ABR2FY83</accession>
<dbReference type="EMBL" id="JBBPBM010000004">
    <property type="protein sequence ID" value="KAK8589224.1"/>
    <property type="molecule type" value="Genomic_DNA"/>
</dbReference>